<dbReference type="Proteomes" id="UP000194204">
    <property type="component" value="Unassembled WGS sequence"/>
</dbReference>
<proteinExistence type="predicted"/>
<keyword evidence="3" id="KW-1185">Reference proteome</keyword>
<dbReference type="AlphaFoldDB" id="A0A1Y2SP38"/>
<reference evidence="2 3" key="1">
    <citation type="submission" date="2017-01" db="EMBL/GenBank/DDBJ databases">
        <title>Deconstructing symbiosis and pathogenesis requirements using a combined genomic-metabolomic approach.</title>
        <authorList>
            <person name="Tobias N.J."/>
            <person name="Wolff H."/>
            <person name="Djahanschiri B."/>
            <person name="Ebersberger I."/>
            <person name="Bode H.B."/>
        </authorList>
    </citation>
    <scope>NUCLEOTIDE SEQUENCE [LARGE SCALE GENOMIC DNA]</scope>
    <source>
        <strain evidence="2 3">DSM 4764</strain>
    </source>
</reference>
<dbReference type="Pfam" id="PF18678">
    <property type="entry name" value="AOC_like"/>
    <property type="match status" value="1"/>
</dbReference>
<evidence type="ECO:0000313" key="3">
    <source>
        <dbReference type="Proteomes" id="UP000194204"/>
    </source>
</evidence>
<accession>A0A1Y2SP38</accession>
<evidence type="ECO:0000259" key="1">
    <source>
        <dbReference type="Pfam" id="PF18678"/>
    </source>
</evidence>
<feature type="domain" description="Allene oxide cyclase barrel-like" evidence="1">
    <location>
        <begin position="55"/>
        <end position="170"/>
    </location>
</feature>
<dbReference type="EMBL" id="MUBK01000006">
    <property type="protein sequence ID" value="OTA20788.1"/>
    <property type="molecule type" value="Genomic_DNA"/>
</dbReference>
<gene>
    <name evidence="2" type="ORF">Xbed_01038</name>
</gene>
<dbReference type="InterPro" id="IPR041013">
    <property type="entry name" value="AOC-like"/>
</dbReference>
<evidence type="ECO:0000313" key="2">
    <source>
        <dbReference type="EMBL" id="OTA20788.1"/>
    </source>
</evidence>
<name>A0A1Y2SP38_9GAMM</name>
<protein>
    <recommendedName>
        <fullName evidence="1">Allene oxide cyclase barrel-like domain-containing protein</fullName>
    </recommendedName>
</protein>
<dbReference type="GO" id="GO:0017000">
    <property type="term" value="P:antibiotic biosynthetic process"/>
    <property type="evidence" value="ECO:0007669"/>
    <property type="project" value="InterPro"/>
</dbReference>
<organism evidence="2 3">
    <name type="scientific">Xenorhabdus beddingii</name>
    <dbReference type="NCBI Taxonomy" id="40578"/>
    <lineage>
        <taxon>Bacteria</taxon>
        <taxon>Pseudomonadati</taxon>
        <taxon>Pseudomonadota</taxon>
        <taxon>Gammaproteobacteria</taxon>
        <taxon>Enterobacterales</taxon>
        <taxon>Morganellaceae</taxon>
        <taxon>Xenorhabdus</taxon>
    </lineage>
</organism>
<sequence>MPIAKNDMMSGLVRLANLARTELETSGAPEKAREAIARRIGHDKAVIISMLELSDIKFQAKADDRPSVGDVNSHTDRWIDDDGNEVGIICGEGWKIARFGEDILSYYRETAETKLGRIEISGIWNSSAIWQKQWQSLFATGVSGEVAGMFGVRQLFQEVPRQRYRAFVLLIPLETADESLQNLIRCGYVTE</sequence>
<dbReference type="GO" id="GO:0016853">
    <property type="term" value="F:isomerase activity"/>
    <property type="evidence" value="ECO:0007669"/>
    <property type="project" value="InterPro"/>
</dbReference>
<dbReference type="OrthoDB" id="6556013at2"/>
<comment type="caution">
    <text evidence="2">The sequence shown here is derived from an EMBL/GenBank/DDBJ whole genome shotgun (WGS) entry which is preliminary data.</text>
</comment>
<dbReference type="STRING" id="40578.Xbed_01038"/>